<reference evidence="8 9" key="1">
    <citation type="journal article" date="2009" name="Environ. Microbiol.">
        <title>Genome sequence of Desulfobacterium autotrophicum HRM2, a marine sulfate reducer oxidizing organic carbon completely to carbon dioxide.</title>
        <authorList>
            <person name="Strittmatter A.W."/>
            <person name="Liesegang H."/>
            <person name="Rabus R."/>
            <person name="Decker I."/>
            <person name="Amann J."/>
            <person name="Andres S."/>
            <person name="Henne A."/>
            <person name="Fricke W.F."/>
            <person name="Martinez-Arias R."/>
            <person name="Bartels D."/>
            <person name="Goesmann A."/>
            <person name="Krause L."/>
            <person name="Puehler A."/>
            <person name="Klenk H.P."/>
            <person name="Richter M."/>
            <person name="Schuler M."/>
            <person name="Gloeckner F.O."/>
            <person name="Meyerdierks A."/>
            <person name="Gottschalk G."/>
            <person name="Amann R."/>
        </authorList>
    </citation>
    <scope>NUCLEOTIDE SEQUENCE [LARGE SCALE GENOMIC DNA]</scope>
    <source>
        <strain evidence="9">ATCC 43914 / DSM 3382 / HRM2</strain>
    </source>
</reference>
<name>C0QMD4_DESAH</name>
<dbReference type="RefSeq" id="WP_015905213.1">
    <property type="nucleotide sequence ID" value="NC_012108.1"/>
</dbReference>
<keyword evidence="5" id="KW-0408">Iron</keyword>
<sequence length="173" mass="19495">MLLIDPAKCSGCRRCETHCSFFHSGRTGHLGARIKVEKIEILGFDFPVVCHQCKEHYCTKCPQKAISITERGSIEVSPTLCNLCGACEQLCPIGAIEIYNEIPHVCDLCGGNPRCVEACKMDAITYDPQIKQTLSLEGFKKKTKKMTPAEKRYEYAMQSSQTLRDDWLKNRSK</sequence>
<dbReference type="KEGG" id="dat:HRM2_33760"/>
<accession>C0QMD4</accession>
<dbReference type="OrthoDB" id="9789030at2"/>
<dbReference type="GO" id="GO:0046872">
    <property type="term" value="F:metal ion binding"/>
    <property type="evidence" value="ECO:0007669"/>
    <property type="project" value="UniProtKB-KW"/>
</dbReference>
<dbReference type="STRING" id="177437.HRM2_33760"/>
<dbReference type="InterPro" id="IPR017900">
    <property type="entry name" value="4Fe4S_Fe_S_CS"/>
</dbReference>
<evidence type="ECO:0000259" key="7">
    <source>
        <dbReference type="PROSITE" id="PS51379"/>
    </source>
</evidence>
<dbReference type="PROSITE" id="PS51379">
    <property type="entry name" value="4FE4S_FER_2"/>
    <property type="match status" value="2"/>
</dbReference>
<dbReference type="Proteomes" id="UP000000442">
    <property type="component" value="Chromosome"/>
</dbReference>
<dbReference type="eggNOG" id="COG1142">
    <property type="taxonomic scope" value="Bacteria"/>
</dbReference>
<evidence type="ECO:0000313" key="9">
    <source>
        <dbReference type="Proteomes" id="UP000000442"/>
    </source>
</evidence>
<dbReference type="SUPFAM" id="SSF54862">
    <property type="entry name" value="4Fe-4S ferredoxins"/>
    <property type="match status" value="1"/>
</dbReference>
<dbReference type="AlphaFoldDB" id="C0QMD4"/>
<dbReference type="InterPro" id="IPR050294">
    <property type="entry name" value="RnfB_subfamily"/>
</dbReference>
<keyword evidence="1" id="KW-0813">Transport</keyword>
<feature type="domain" description="4Fe-4S ferredoxin-type" evidence="7">
    <location>
        <begin position="72"/>
        <end position="101"/>
    </location>
</feature>
<feature type="domain" description="4Fe-4S ferredoxin-type" evidence="7">
    <location>
        <begin position="1"/>
        <end position="19"/>
    </location>
</feature>
<dbReference type="PANTHER" id="PTHR42859">
    <property type="entry name" value="OXIDOREDUCTASE"/>
    <property type="match status" value="1"/>
</dbReference>
<dbReference type="Gene3D" id="3.30.70.20">
    <property type="match status" value="2"/>
</dbReference>
<keyword evidence="3" id="KW-0479">Metal-binding</keyword>
<evidence type="ECO:0000256" key="4">
    <source>
        <dbReference type="ARBA" id="ARBA00022982"/>
    </source>
</evidence>
<dbReference type="HOGENOM" id="CLU_043374_3_2_7"/>
<dbReference type="PROSITE" id="PS00198">
    <property type="entry name" value="4FE4S_FER_1"/>
    <property type="match status" value="1"/>
</dbReference>
<evidence type="ECO:0000256" key="1">
    <source>
        <dbReference type="ARBA" id="ARBA00022448"/>
    </source>
</evidence>
<organism evidence="8 9">
    <name type="scientific">Desulforapulum autotrophicum (strain ATCC 43914 / DSM 3382 / VKM B-1955 / HRM2)</name>
    <name type="common">Desulfobacterium autotrophicum</name>
    <dbReference type="NCBI Taxonomy" id="177437"/>
    <lineage>
        <taxon>Bacteria</taxon>
        <taxon>Pseudomonadati</taxon>
        <taxon>Thermodesulfobacteriota</taxon>
        <taxon>Desulfobacteria</taxon>
        <taxon>Desulfobacterales</taxon>
        <taxon>Desulfobacteraceae</taxon>
        <taxon>Desulforapulum</taxon>
    </lineage>
</organism>
<dbReference type="PANTHER" id="PTHR42859:SF10">
    <property type="entry name" value="DIMETHYLSULFOXIDE REDUCTASE CHAIN B"/>
    <property type="match status" value="1"/>
</dbReference>
<keyword evidence="2" id="KW-0004">4Fe-4S</keyword>
<protein>
    <submittedName>
        <fullName evidence="8">Iron sulfur cluster binding protein (4Fe-4S ferredoxin family protein)</fullName>
    </submittedName>
</protein>
<dbReference type="GO" id="GO:0051539">
    <property type="term" value="F:4 iron, 4 sulfur cluster binding"/>
    <property type="evidence" value="ECO:0007669"/>
    <property type="project" value="UniProtKB-KW"/>
</dbReference>
<dbReference type="CDD" id="cd10550">
    <property type="entry name" value="DMSOR_beta_like"/>
    <property type="match status" value="1"/>
</dbReference>
<dbReference type="EMBL" id="CP001087">
    <property type="protein sequence ID" value="ACN16451.1"/>
    <property type="molecule type" value="Genomic_DNA"/>
</dbReference>
<evidence type="ECO:0000313" key="8">
    <source>
        <dbReference type="EMBL" id="ACN16451.1"/>
    </source>
</evidence>
<dbReference type="Pfam" id="PF00037">
    <property type="entry name" value="Fer4"/>
    <property type="match status" value="1"/>
</dbReference>
<keyword evidence="6" id="KW-0411">Iron-sulfur</keyword>
<dbReference type="InterPro" id="IPR017896">
    <property type="entry name" value="4Fe4S_Fe-S-bd"/>
</dbReference>
<evidence type="ECO:0000256" key="6">
    <source>
        <dbReference type="ARBA" id="ARBA00023014"/>
    </source>
</evidence>
<proteinExistence type="predicted"/>
<evidence type="ECO:0000256" key="5">
    <source>
        <dbReference type="ARBA" id="ARBA00023004"/>
    </source>
</evidence>
<evidence type="ECO:0000256" key="3">
    <source>
        <dbReference type="ARBA" id="ARBA00022723"/>
    </source>
</evidence>
<keyword evidence="9" id="KW-1185">Reference proteome</keyword>
<gene>
    <name evidence="8" type="ordered locus">HRM2_33760</name>
</gene>
<keyword evidence="4" id="KW-0249">Electron transport</keyword>
<evidence type="ECO:0000256" key="2">
    <source>
        <dbReference type="ARBA" id="ARBA00022485"/>
    </source>
</evidence>